<accession>A0A345E7N8</accession>
<dbReference type="EMBL" id="CP031151">
    <property type="protein sequence ID" value="AXG08210.1"/>
    <property type="molecule type" value="Genomic_DNA"/>
</dbReference>
<evidence type="ECO:0000259" key="1">
    <source>
        <dbReference type="Pfam" id="PF26277"/>
    </source>
</evidence>
<dbReference type="OrthoDB" id="341502at2157"/>
<dbReference type="Proteomes" id="UP000253273">
    <property type="component" value="Plasmid pCBA1113-01"/>
</dbReference>
<sequence>MNFDIGYHVVGEEALDDGDEFDERMSVVEFLRRVDDMDDLPYDIAVVGLDSYLRGAEDPEEISEFIHDILSERVNFLLANNPRVQFVVDNVEYWDEPVLPDGDERIELNTIFRGSLEQMGPGWYSSNLNVTS</sequence>
<evidence type="ECO:0000313" key="2">
    <source>
        <dbReference type="EMBL" id="AXG08210.1"/>
    </source>
</evidence>
<dbReference type="InterPro" id="IPR058389">
    <property type="entry name" value="DUF8076"/>
</dbReference>
<dbReference type="AlphaFoldDB" id="A0A345E7N8"/>
<keyword evidence="2" id="KW-0614">Plasmid</keyword>
<geneLocation type="plasmid" evidence="2 3">
    <name>pCBA1113-01</name>
</geneLocation>
<dbReference type="Pfam" id="PF26277">
    <property type="entry name" value="DUF8076"/>
    <property type="match status" value="1"/>
</dbReference>
<feature type="domain" description="DUF8076" evidence="1">
    <location>
        <begin position="4"/>
        <end position="128"/>
    </location>
</feature>
<dbReference type="RefSeq" id="WP_114587330.1">
    <property type="nucleotide sequence ID" value="NZ_CP031151.1"/>
</dbReference>
<evidence type="ECO:0000313" key="3">
    <source>
        <dbReference type="Proteomes" id="UP000253273"/>
    </source>
</evidence>
<name>A0A345E7N8_9EURY</name>
<gene>
    <name evidence="2" type="ORF">DU500_17105</name>
</gene>
<organism evidence="2 3">
    <name type="scientific">Haloplanus rubicundus</name>
    <dbReference type="NCBI Taxonomy" id="1547898"/>
    <lineage>
        <taxon>Archaea</taxon>
        <taxon>Methanobacteriati</taxon>
        <taxon>Methanobacteriota</taxon>
        <taxon>Stenosarchaea group</taxon>
        <taxon>Halobacteria</taxon>
        <taxon>Halobacteriales</taxon>
        <taxon>Haloferacaceae</taxon>
        <taxon>Haloplanus</taxon>
    </lineage>
</organism>
<dbReference type="KEGG" id="haj:DU500_17105"/>
<keyword evidence="3" id="KW-1185">Reference proteome</keyword>
<proteinExistence type="predicted"/>
<dbReference type="GeneID" id="37285140"/>
<reference evidence="2 3" key="1">
    <citation type="submission" date="2018-07" db="EMBL/GenBank/DDBJ databases">
        <title>Genome sequences of Haloplanus sp. CBA1113.</title>
        <authorList>
            <person name="Kim Y.B."/>
            <person name="Roh S.W."/>
        </authorList>
    </citation>
    <scope>NUCLEOTIDE SEQUENCE [LARGE SCALE GENOMIC DNA]</scope>
    <source>
        <strain evidence="2 3">CBA1113</strain>
        <plasmid evidence="2 3">pCBA1113-01</plasmid>
    </source>
</reference>
<protein>
    <recommendedName>
        <fullName evidence="1">DUF8076 domain-containing protein</fullName>
    </recommendedName>
</protein>